<comment type="subcellular location">
    <subcellularLocation>
        <location evidence="1">Nucleus</location>
    </subcellularLocation>
</comment>
<evidence type="ECO:0000256" key="6">
    <source>
        <dbReference type="ARBA" id="ARBA00023163"/>
    </source>
</evidence>
<feature type="region of interest" description="Disordered" evidence="8">
    <location>
        <begin position="99"/>
        <end position="156"/>
    </location>
</feature>
<protein>
    <recommendedName>
        <fullName evidence="9">Zn(2)-C6 fungal-type domain-containing protein</fullName>
    </recommendedName>
</protein>
<feature type="compositionally biased region" description="Polar residues" evidence="8">
    <location>
        <begin position="1"/>
        <end position="12"/>
    </location>
</feature>
<dbReference type="PANTHER" id="PTHR31986:SF7">
    <property type="entry name" value="REGULATOR OF DRUG SENSITIVITY 2"/>
    <property type="match status" value="1"/>
</dbReference>
<dbReference type="Gene3D" id="4.10.240.10">
    <property type="entry name" value="Zn(2)-C6 fungal-type DNA-binding domain"/>
    <property type="match status" value="1"/>
</dbReference>
<dbReference type="OrthoDB" id="65716at2759"/>
<evidence type="ECO:0000313" key="10">
    <source>
        <dbReference type="EMBL" id="GJJ73749.1"/>
    </source>
</evidence>
<dbReference type="GO" id="GO:0008270">
    <property type="term" value="F:zinc ion binding"/>
    <property type="evidence" value="ECO:0007669"/>
    <property type="project" value="InterPro"/>
</dbReference>
<keyword evidence="2" id="KW-0479">Metal-binding</keyword>
<dbReference type="Proteomes" id="UP000827284">
    <property type="component" value="Unassembled WGS sequence"/>
</dbReference>
<keyword evidence="11" id="KW-1185">Reference proteome</keyword>
<evidence type="ECO:0000256" key="2">
    <source>
        <dbReference type="ARBA" id="ARBA00022723"/>
    </source>
</evidence>
<dbReference type="FunFam" id="4.10.240.10:FF:000002">
    <property type="entry name" value="Zn cluster transcription factor Rds2"/>
    <property type="match status" value="1"/>
</dbReference>
<keyword evidence="6" id="KW-0804">Transcription</keyword>
<dbReference type="GO" id="GO:0000977">
    <property type="term" value="F:RNA polymerase II transcription regulatory region sequence-specific DNA binding"/>
    <property type="evidence" value="ECO:0007669"/>
    <property type="project" value="TreeGrafter"/>
</dbReference>
<evidence type="ECO:0000256" key="1">
    <source>
        <dbReference type="ARBA" id="ARBA00004123"/>
    </source>
</evidence>
<evidence type="ECO:0000256" key="5">
    <source>
        <dbReference type="ARBA" id="ARBA00023125"/>
    </source>
</evidence>
<dbReference type="PROSITE" id="PS00463">
    <property type="entry name" value="ZN2_CY6_FUNGAL_1"/>
    <property type="match status" value="1"/>
</dbReference>
<sequence>MDPPHATSTLNTHQHRQTDPSNGNHNHTNDNDSSQQQPEDESADAKKKRTGPKRRKVTHACVYCRRSHMTCDDGRPCQRCIKRNIGHLCHDEPKPSVAAAAAAANQNSTDDQGRRPSQQQNIPKNPMISQPQGQQQQQQQNSMQANQSNGMGMYGGFSNQLSTLPVTPLTFASEHMGNEFTVISDFLESLGGDNNQGLYPGGSGVPVNTTEKFFLTAANPSDGSNEDRLTQVINAKFEAGFLKPYNYVNGYSRLQKYMDSNMSNISRQRILNVMGTFRPAFRTVAQSLTDIDLVLVEEAFERLLLDYDRVFSSMGIPACLWRRTGEIYKGNKEFAALVNVPLEMLREGRLCIYELMAEESAVNYWEKYGNIAFDAGQKAVLTSCLLKNPDPESQNVMSCCFSFTIRRDRYNIPTVIVGNFLPVALG</sequence>
<feature type="domain" description="Zn(2)-C6 fungal-type" evidence="9">
    <location>
        <begin position="60"/>
        <end position="89"/>
    </location>
</feature>
<dbReference type="PANTHER" id="PTHR31986">
    <property type="entry name" value="REGULATOR OF DRUG SENSITIVITY 2"/>
    <property type="match status" value="1"/>
</dbReference>
<gene>
    <name evidence="10" type="ORF">EMPS_06107</name>
</gene>
<dbReference type="InterPro" id="IPR001138">
    <property type="entry name" value="Zn2Cys6_DnaBD"/>
</dbReference>
<evidence type="ECO:0000256" key="3">
    <source>
        <dbReference type="ARBA" id="ARBA00022833"/>
    </source>
</evidence>
<accession>A0A9P3LX51</accession>
<comment type="caution">
    <text evidence="10">The sequence shown here is derived from an EMBL/GenBank/DDBJ whole genome shotgun (WGS) entry which is preliminary data.</text>
</comment>
<dbReference type="InterPro" id="IPR053045">
    <property type="entry name" value="Zinc_cluster_trans_reg"/>
</dbReference>
<keyword evidence="4" id="KW-0805">Transcription regulation</keyword>
<dbReference type="InterPro" id="IPR056751">
    <property type="entry name" value="PAS_13"/>
</dbReference>
<dbReference type="EMBL" id="BQFW01000008">
    <property type="protein sequence ID" value="GJJ73749.1"/>
    <property type="molecule type" value="Genomic_DNA"/>
</dbReference>
<proteinExistence type="predicted"/>
<feature type="compositionally biased region" description="Polar residues" evidence="8">
    <location>
        <begin position="19"/>
        <end position="37"/>
    </location>
</feature>
<dbReference type="GO" id="GO:0005634">
    <property type="term" value="C:nucleus"/>
    <property type="evidence" value="ECO:0007669"/>
    <property type="project" value="UniProtKB-SubCell"/>
</dbReference>
<dbReference type="SUPFAM" id="SSF57701">
    <property type="entry name" value="Zn2/Cys6 DNA-binding domain"/>
    <property type="match status" value="1"/>
</dbReference>
<dbReference type="Pfam" id="PF00172">
    <property type="entry name" value="Zn_clus"/>
    <property type="match status" value="1"/>
</dbReference>
<dbReference type="Pfam" id="PF24990">
    <property type="entry name" value="PAS_13"/>
    <property type="match status" value="1"/>
</dbReference>
<reference evidence="10" key="2">
    <citation type="journal article" date="2022" name="Microbiol. Resour. Announc.">
        <title>Whole-Genome Sequence of Entomortierella parvispora E1425, a Mucoromycotan Fungus Associated with Burkholderiaceae-Related Endosymbiotic Bacteria.</title>
        <authorList>
            <person name="Herlambang A."/>
            <person name="Guo Y."/>
            <person name="Takashima Y."/>
            <person name="Narisawa K."/>
            <person name="Ohta H."/>
            <person name="Nishizawa T."/>
        </authorList>
    </citation>
    <scope>NUCLEOTIDE SEQUENCE</scope>
    <source>
        <strain evidence="10">E1425</strain>
    </source>
</reference>
<evidence type="ECO:0000259" key="9">
    <source>
        <dbReference type="PROSITE" id="PS50048"/>
    </source>
</evidence>
<keyword evidence="7" id="KW-0539">Nucleus</keyword>
<dbReference type="SMART" id="SM00066">
    <property type="entry name" value="GAL4"/>
    <property type="match status" value="1"/>
</dbReference>
<keyword evidence="3" id="KW-0862">Zinc</keyword>
<dbReference type="PROSITE" id="PS50048">
    <property type="entry name" value="ZN2_CY6_FUNGAL_2"/>
    <property type="match status" value="1"/>
</dbReference>
<feature type="compositionally biased region" description="Low complexity" evidence="8">
    <location>
        <begin position="129"/>
        <end position="149"/>
    </location>
</feature>
<dbReference type="AlphaFoldDB" id="A0A9P3LX51"/>
<feature type="compositionally biased region" description="Basic residues" evidence="8">
    <location>
        <begin position="46"/>
        <end position="57"/>
    </location>
</feature>
<reference evidence="10" key="1">
    <citation type="submission" date="2021-11" db="EMBL/GenBank/DDBJ databases">
        <authorList>
            <person name="Herlambang A."/>
            <person name="Guo Y."/>
            <person name="Takashima Y."/>
            <person name="Nishizawa T."/>
        </authorList>
    </citation>
    <scope>NUCLEOTIDE SEQUENCE</scope>
    <source>
        <strain evidence="10">E1425</strain>
    </source>
</reference>
<organism evidence="10 11">
    <name type="scientific">Entomortierella parvispora</name>
    <dbReference type="NCBI Taxonomy" id="205924"/>
    <lineage>
        <taxon>Eukaryota</taxon>
        <taxon>Fungi</taxon>
        <taxon>Fungi incertae sedis</taxon>
        <taxon>Mucoromycota</taxon>
        <taxon>Mortierellomycotina</taxon>
        <taxon>Mortierellomycetes</taxon>
        <taxon>Mortierellales</taxon>
        <taxon>Mortierellaceae</taxon>
        <taxon>Entomortierella</taxon>
    </lineage>
</organism>
<evidence type="ECO:0000256" key="7">
    <source>
        <dbReference type="ARBA" id="ARBA00023242"/>
    </source>
</evidence>
<dbReference type="InterPro" id="IPR036864">
    <property type="entry name" value="Zn2-C6_fun-type_DNA-bd_sf"/>
</dbReference>
<evidence type="ECO:0000313" key="11">
    <source>
        <dbReference type="Proteomes" id="UP000827284"/>
    </source>
</evidence>
<feature type="region of interest" description="Disordered" evidence="8">
    <location>
        <begin position="1"/>
        <end position="57"/>
    </location>
</feature>
<evidence type="ECO:0000256" key="4">
    <source>
        <dbReference type="ARBA" id="ARBA00023015"/>
    </source>
</evidence>
<dbReference type="GO" id="GO:0000981">
    <property type="term" value="F:DNA-binding transcription factor activity, RNA polymerase II-specific"/>
    <property type="evidence" value="ECO:0007669"/>
    <property type="project" value="InterPro"/>
</dbReference>
<evidence type="ECO:0000256" key="8">
    <source>
        <dbReference type="SAM" id="MobiDB-lite"/>
    </source>
</evidence>
<feature type="compositionally biased region" description="Polar residues" evidence="8">
    <location>
        <begin position="105"/>
        <end position="123"/>
    </location>
</feature>
<dbReference type="CDD" id="cd00067">
    <property type="entry name" value="GAL4"/>
    <property type="match status" value="1"/>
</dbReference>
<keyword evidence="5" id="KW-0238">DNA-binding</keyword>
<name>A0A9P3LX51_9FUNG</name>